<evidence type="ECO:0000256" key="1">
    <source>
        <dbReference type="ARBA" id="ARBA00006865"/>
    </source>
</evidence>
<evidence type="ECO:0000313" key="5">
    <source>
        <dbReference type="EMBL" id="KAG0662537.1"/>
    </source>
</evidence>
<comment type="caution">
    <text evidence="5">The sequence shown here is derived from an EMBL/GenBank/DDBJ whole genome shotgun (WGS) entry which is preliminary data.</text>
</comment>
<dbReference type="PROSITE" id="PS51762">
    <property type="entry name" value="GH16_2"/>
    <property type="match status" value="1"/>
</dbReference>
<evidence type="ECO:0000256" key="2">
    <source>
        <dbReference type="SAM" id="MobiDB-lite"/>
    </source>
</evidence>
<protein>
    <recommendedName>
        <fullName evidence="4">GH16 domain-containing protein</fullName>
    </recommendedName>
</protein>
<evidence type="ECO:0000256" key="3">
    <source>
        <dbReference type="SAM" id="Phobius"/>
    </source>
</evidence>
<keyword evidence="3" id="KW-0472">Membrane</keyword>
<dbReference type="PANTHER" id="PTHR10963:SF55">
    <property type="entry name" value="GLYCOSIDE HYDROLASE FAMILY 16 PROTEIN"/>
    <property type="match status" value="1"/>
</dbReference>
<dbReference type="InterPro" id="IPR000757">
    <property type="entry name" value="Beta-glucanase-like"/>
</dbReference>
<dbReference type="Gene3D" id="2.60.120.200">
    <property type="match status" value="1"/>
</dbReference>
<feature type="region of interest" description="Disordered" evidence="2">
    <location>
        <begin position="89"/>
        <end position="124"/>
    </location>
</feature>
<dbReference type="PANTHER" id="PTHR10963">
    <property type="entry name" value="GLYCOSYL HYDROLASE-RELATED"/>
    <property type="match status" value="1"/>
</dbReference>
<feature type="transmembrane region" description="Helical" evidence="3">
    <location>
        <begin position="135"/>
        <end position="158"/>
    </location>
</feature>
<dbReference type="EMBL" id="PUHQ01000026">
    <property type="protein sequence ID" value="KAG0662537.1"/>
    <property type="molecule type" value="Genomic_DNA"/>
</dbReference>
<keyword evidence="6" id="KW-1185">Reference proteome</keyword>
<dbReference type="OrthoDB" id="4781at2759"/>
<evidence type="ECO:0000313" key="6">
    <source>
        <dbReference type="Proteomes" id="UP000777482"/>
    </source>
</evidence>
<gene>
    <name evidence="5" type="ORF">C6P46_003279</name>
</gene>
<sequence length="549" mass="60731">MGNPMEEMTALDGAPRVFAPTLVSGRSRADSASSDSDASLKEAAPERPSLSWADSGNVMQQPALTYHHGPSLTTIASSEGTDSVPYVGYTPSPTATAPRKRFRAPQKSTMLDRSVGNPKPWMKGRKTISRDKKSYFTTLFGITLGVAGGLAAILHSALTVGHDKYDLVFADDFDGDSLNQSHWRIEERVGGGESVSLSTWSVVFALLHRLTAHTSQNDFNWFTNHNSYVADGNLWMVPTLTNETMLPTDYACASFDRLLNSTFLQLGSGCSSPDQGDCYIAADVENNQTLVVPPVQSAMISTRDKVAIQYGRVVMRARMPTGDWLWPQISLVPQDNAYGAYPASGLISVFESRGNKAAHRLDQLNNEMICGLHWGPESARSFDRFYLTQGLYKVYRNFFNQDYCMFRAMPSSLGSKLTKAHPQTISASTGLPIPSRSLADERGDLAGEFGYSYGNGTLITNPWANAENQHIAPFDKPFYLRMALMTGGTDGYWMDNLPNKPWRNSDARPQAMSRFAAWADVWMPTWPSGDKIRERGMAIDRVEVYQRRS</sequence>
<reference evidence="5 6" key="1">
    <citation type="submission" date="2020-11" db="EMBL/GenBank/DDBJ databases">
        <title>Kefir isolates.</title>
        <authorList>
            <person name="Marcisauskas S."/>
            <person name="Kim Y."/>
            <person name="Blasche S."/>
        </authorList>
    </citation>
    <scope>NUCLEOTIDE SEQUENCE [LARGE SCALE GENOMIC DNA]</scope>
    <source>
        <strain evidence="5 6">KR</strain>
    </source>
</reference>
<comment type="similarity">
    <text evidence="1">Belongs to the glycosyl hydrolase 16 family.</text>
</comment>
<organism evidence="5 6">
    <name type="scientific">Rhodotorula mucilaginosa</name>
    <name type="common">Yeast</name>
    <name type="synonym">Rhodotorula rubra</name>
    <dbReference type="NCBI Taxonomy" id="5537"/>
    <lineage>
        <taxon>Eukaryota</taxon>
        <taxon>Fungi</taxon>
        <taxon>Dikarya</taxon>
        <taxon>Basidiomycota</taxon>
        <taxon>Pucciniomycotina</taxon>
        <taxon>Microbotryomycetes</taxon>
        <taxon>Sporidiobolales</taxon>
        <taxon>Sporidiobolaceae</taxon>
        <taxon>Rhodotorula</taxon>
    </lineage>
</organism>
<feature type="region of interest" description="Disordered" evidence="2">
    <location>
        <begin position="22"/>
        <end position="55"/>
    </location>
</feature>
<dbReference type="GO" id="GO:0005975">
    <property type="term" value="P:carbohydrate metabolic process"/>
    <property type="evidence" value="ECO:0007669"/>
    <property type="project" value="InterPro"/>
</dbReference>
<proteinExistence type="inferred from homology"/>
<dbReference type="AlphaFoldDB" id="A0A9P6W308"/>
<keyword evidence="3" id="KW-1133">Transmembrane helix</keyword>
<dbReference type="Proteomes" id="UP000777482">
    <property type="component" value="Unassembled WGS sequence"/>
</dbReference>
<evidence type="ECO:0000259" key="4">
    <source>
        <dbReference type="PROSITE" id="PS51762"/>
    </source>
</evidence>
<dbReference type="GO" id="GO:0004553">
    <property type="term" value="F:hydrolase activity, hydrolyzing O-glycosyl compounds"/>
    <property type="evidence" value="ECO:0007669"/>
    <property type="project" value="InterPro"/>
</dbReference>
<dbReference type="SUPFAM" id="SSF49899">
    <property type="entry name" value="Concanavalin A-like lectins/glucanases"/>
    <property type="match status" value="1"/>
</dbReference>
<keyword evidence="3" id="KW-0812">Transmembrane</keyword>
<name>A0A9P6W308_RHOMI</name>
<accession>A0A9P6W308</accession>
<feature type="domain" description="GH16" evidence="4">
    <location>
        <begin position="217"/>
        <end position="549"/>
    </location>
</feature>
<dbReference type="InterPro" id="IPR050546">
    <property type="entry name" value="Glycosyl_Hydrlase_16"/>
</dbReference>
<dbReference type="InterPro" id="IPR013320">
    <property type="entry name" value="ConA-like_dom_sf"/>
</dbReference>